<dbReference type="InterPro" id="IPR018330">
    <property type="entry name" value="RecT_fam"/>
</dbReference>
<name>A0ABV2SNR5_9GAMM</name>
<dbReference type="Pfam" id="PF03837">
    <property type="entry name" value="RecT"/>
    <property type="match status" value="1"/>
</dbReference>
<sequence>MANANGVNESANDLVARFAERYGFREDELLNTLAQTAFRQQNGSVPTREQMLSLLSVADSYGLNPFIRQIWGLSDRRGGVFPVISIDGWTAIMNSYPQSNGMEFSYPEELITFDEDMKACHPWMECVIHRKDREHAIRVREYLDELYRPAVVKNGKKFPGPWQTCPKRMLRHKSQIQAIRIAYGLSGLFEPDEAERLLETQLGEPVPNLQEPEQKPVEITRDEVMEKEPELSEQDAMDDAMAAAEAEFIASKEVIELEAVDPDGIDPQVLSFIDQVVERARGTGAFTAAQGFAQDRFKDDGNALNYCLFRLDEAQAASAAPAA</sequence>
<reference evidence="1 2" key="1">
    <citation type="submission" date="2024-06" db="EMBL/GenBank/DDBJ databases">
        <title>Genomic Encyclopedia of Type Strains, Phase V (KMG-V): Genome sequencing to study the core and pangenomes of soil and plant-associated prokaryotes.</title>
        <authorList>
            <person name="Whitman W."/>
        </authorList>
    </citation>
    <scope>NUCLEOTIDE SEQUENCE [LARGE SCALE GENOMIC DNA]</scope>
    <source>
        <strain evidence="1 2">NE40</strain>
    </source>
</reference>
<dbReference type="Proteomes" id="UP001549366">
    <property type="component" value="Unassembled WGS sequence"/>
</dbReference>
<comment type="caution">
    <text evidence="1">The sequence shown here is derived from an EMBL/GenBank/DDBJ whole genome shotgun (WGS) entry which is preliminary data.</text>
</comment>
<dbReference type="RefSeq" id="WP_354009399.1">
    <property type="nucleotide sequence ID" value="NZ_JBEWTA010000001.1"/>
</dbReference>
<keyword evidence="2" id="KW-1185">Reference proteome</keyword>
<gene>
    <name evidence="1" type="ORF">V5J35_004605</name>
</gene>
<accession>A0ABV2SNR5</accession>
<protein>
    <recommendedName>
        <fullName evidence="3">Phage recombination protein Bet</fullName>
    </recommendedName>
</protein>
<proteinExistence type="predicted"/>
<evidence type="ECO:0008006" key="3">
    <source>
        <dbReference type="Google" id="ProtNLM"/>
    </source>
</evidence>
<evidence type="ECO:0000313" key="1">
    <source>
        <dbReference type="EMBL" id="MET4759413.1"/>
    </source>
</evidence>
<organism evidence="1 2">
    <name type="scientific">Endozoicomonas lisbonensis</name>
    <dbReference type="NCBI Taxonomy" id="3120522"/>
    <lineage>
        <taxon>Bacteria</taxon>
        <taxon>Pseudomonadati</taxon>
        <taxon>Pseudomonadota</taxon>
        <taxon>Gammaproteobacteria</taxon>
        <taxon>Oceanospirillales</taxon>
        <taxon>Endozoicomonadaceae</taxon>
        <taxon>Endozoicomonas</taxon>
    </lineage>
</organism>
<evidence type="ECO:0000313" key="2">
    <source>
        <dbReference type="Proteomes" id="UP001549366"/>
    </source>
</evidence>
<dbReference type="EMBL" id="JBEWTB010000002">
    <property type="protein sequence ID" value="MET4759413.1"/>
    <property type="molecule type" value="Genomic_DNA"/>
</dbReference>